<dbReference type="Proteomes" id="UP000536179">
    <property type="component" value="Unassembled WGS sequence"/>
</dbReference>
<organism evidence="1 2">
    <name type="scientific">Aporhodopirellula rubra</name>
    <dbReference type="NCBI Taxonomy" id="980271"/>
    <lineage>
        <taxon>Bacteria</taxon>
        <taxon>Pseudomonadati</taxon>
        <taxon>Planctomycetota</taxon>
        <taxon>Planctomycetia</taxon>
        <taxon>Pirellulales</taxon>
        <taxon>Pirellulaceae</taxon>
        <taxon>Aporhodopirellula</taxon>
    </lineage>
</organism>
<accession>A0A7W5E5H9</accession>
<reference evidence="1 2" key="1">
    <citation type="submission" date="2020-08" db="EMBL/GenBank/DDBJ databases">
        <title>Genomic Encyclopedia of Type Strains, Phase III (KMG-III): the genomes of soil and plant-associated and newly described type strains.</title>
        <authorList>
            <person name="Whitman W."/>
        </authorList>
    </citation>
    <scope>NUCLEOTIDE SEQUENCE [LARGE SCALE GENOMIC DNA]</scope>
    <source>
        <strain evidence="1 2">CECT 8075</strain>
    </source>
</reference>
<sequence length="148" mass="16339">MSESVFKFYPLEPTRGFLPGESDAIISALRDANGSSIAADTIQLHYHAGIQFVDCGSALERIRCPLCGDSIPNDQWQSAMDADFHTSTGFALTTAVPCSCGRDIPLHGLRYDAHCGFSRSWVSVVVHSHFWLGWLLQYPWIGHVEAQV</sequence>
<proteinExistence type="predicted"/>
<name>A0A7W5E5H9_9BACT</name>
<keyword evidence="2" id="KW-1185">Reference proteome</keyword>
<dbReference type="EMBL" id="JACHXU010000046">
    <property type="protein sequence ID" value="MBB3210626.1"/>
    <property type="molecule type" value="Genomic_DNA"/>
</dbReference>
<dbReference type="AlphaFoldDB" id="A0A7W5E5H9"/>
<evidence type="ECO:0000313" key="1">
    <source>
        <dbReference type="EMBL" id="MBB3210626.1"/>
    </source>
</evidence>
<evidence type="ECO:0000313" key="2">
    <source>
        <dbReference type="Proteomes" id="UP000536179"/>
    </source>
</evidence>
<dbReference type="RefSeq" id="WP_184310068.1">
    <property type="nucleotide sequence ID" value="NZ_JACHXU010000046.1"/>
</dbReference>
<gene>
    <name evidence="1" type="ORF">FHS27_006474</name>
</gene>
<comment type="caution">
    <text evidence="1">The sequence shown here is derived from an EMBL/GenBank/DDBJ whole genome shotgun (WGS) entry which is preliminary data.</text>
</comment>
<protein>
    <submittedName>
        <fullName evidence="1">Uncharacterized protein</fullName>
    </submittedName>
</protein>